<proteinExistence type="predicted"/>
<feature type="region of interest" description="Disordered" evidence="1">
    <location>
        <begin position="276"/>
        <end position="296"/>
    </location>
</feature>
<dbReference type="OrthoDB" id="3265734at2759"/>
<protein>
    <submittedName>
        <fullName evidence="2">Uncharacterized protein</fullName>
    </submittedName>
</protein>
<organism evidence="2 3">
    <name type="scientific">Gymnopus androsaceus JB14</name>
    <dbReference type="NCBI Taxonomy" id="1447944"/>
    <lineage>
        <taxon>Eukaryota</taxon>
        <taxon>Fungi</taxon>
        <taxon>Dikarya</taxon>
        <taxon>Basidiomycota</taxon>
        <taxon>Agaricomycotina</taxon>
        <taxon>Agaricomycetes</taxon>
        <taxon>Agaricomycetidae</taxon>
        <taxon>Agaricales</taxon>
        <taxon>Marasmiineae</taxon>
        <taxon>Omphalotaceae</taxon>
        <taxon>Gymnopus</taxon>
    </lineage>
</organism>
<dbReference type="Proteomes" id="UP000799118">
    <property type="component" value="Unassembled WGS sequence"/>
</dbReference>
<gene>
    <name evidence="2" type="ORF">BT96DRAFT_1008918</name>
</gene>
<dbReference type="AlphaFoldDB" id="A0A6A4GDN8"/>
<dbReference type="EMBL" id="ML770373">
    <property type="protein sequence ID" value="KAE9383656.1"/>
    <property type="molecule type" value="Genomic_DNA"/>
</dbReference>
<sequence length="296" mass="32086">MSTTIFAADPSITYSPQSAWSPNSDGTMTTNNAGAFAQLTFNGTFLEVFGTIPPTNSMIQHVQSLITLWIMQLPTGLASGSHSLVITAIATDNQADFVLATIVYDSNVFVRKFHSFTPPTRYLNLRRLPFPHHHKQPVSAVDTLRMLPRRKMSILARAQDSVSDYPPSPRPFLLGVPSETRANGGAVWSRESFVSLNLSPALNENSEPSGNSVVWGSIPHSVSTAPAVFGDRSNTSSLVNEKKDGSELVNSAPMPFNIALNRRSTVLTTGTKWTIQSGPPPSWTALSDAPPSYTTR</sequence>
<evidence type="ECO:0000313" key="2">
    <source>
        <dbReference type="EMBL" id="KAE9383656.1"/>
    </source>
</evidence>
<evidence type="ECO:0000313" key="3">
    <source>
        <dbReference type="Proteomes" id="UP000799118"/>
    </source>
</evidence>
<name>A0A6A4GDN8_9AGAR</name>
<evidence type="ECO:0000256" key="1">
    <source>
        <dbReference type="SAM" id="MobiDB-lite"/>
    </source>
</evidence>
<keyword evidence="3" id="KW-1185">Reference proteome</keyword>
<dbReference type="Gene3D" id="2.60.120.260">
    <property type="entry name" value="Galactose-binding domain-like"/>
    <property type="match status" value="1"/>
</dbReference>
<accession>A0A6A4GDN8</accession>
<reference evidence="2" key="1">
    <citation type="journal article" date="2019" name="Environ. Microbiol.">
        <title>Fungal ecological strategies reflected in gene transcription - a case study of two litter decomposers.</title>
        <authorList>
            <person name="Barbi F."/>
            <person name="Kohler A."/>
            <person name="Barry K."/>
            <person name="Baskaran P."/>
            <person name="Daum C."/>
            <person name="Fauchery L."/>
            <person name="Ihrmark K."/>
            <person name="Kuo A."/>
            <person name="LaButti K."/>
            <person name="Lipzen A."/>
            <person name="Morin E."/>
            <person name="Grigoriev I.V."/>
            <person name="Henrissat B."/>
            <person name="Lindahl B."/>
            <person name="Martin F."/>
        </authorList>
    </citation>
    <scope>NUCLEOTIDE SEQUENCE</scope>
    <source>
        <strain evidence="2">JB14</strain>
    </source>
</reference>